<organism evidence="3 4">
    <name type="scientific">Pseudoduganella violacea</name>
    <dbReference type="NCBI Taxonomy" id="1715466"/>
    <lineage>
        <taxon>Bacteria</taxon>
        <taxon>Pseudomonadati</taxon>
        <taxon>Pseudomonadota</taxon>
        <taxon>Betaproteobacteria</taxon>
        <taxon>Burkholderiales</taxon>
        <taxon>Oxalobacteraceae</taxon>
        <taxon>Telluria group</taxon>
        <taxon>Pseudoduganella</taxon>
    </lineage>
</organism>
<feature type="domain" description="Hemerythrin-like" evidence="1">
    <location>
        <begin position="7"/>
        <end position="126"/>
    </location>
</feature>
<dbReference type="Gene3D" id="1.20.120.520">
    <property type="entry name" value="nmb1532 protein domain like"/>
    <property type="match status" value="1"/>
</dbReference>
<reference evidence="3 4" key="1">
    <citation type="submission" date="2020-08" db="EMBL/GenBank/DDBJ databases">
        <title>Genomic Encyclopedia of Type Strains, Phase III (KMG-III): the genomes of soil and plant-associated and newly described type strains.</title>
        <authorList>
            <person name="Whitman W."/>
        </authorList>
    </citation>
    <scope>NUCLEOTIDE SEQUENCE [LARGE SCALE GENOMIC DNA]</scope>
    <source>
        <strain evidence="3 4">CECT 8897</strain>
    </source>
</reference>
<dbReference type="PANTHER" id="PTHR39966">
    <property type="entry name" value="BLL2471 PROTEIN-RELATED"/>
    <property type="match status" value="1"/>
</dbReference>
<keyword evidence="4" id="KW-1185">Reference proteome</keyword>
<dbReference type="InterPro" id="IPR018720">
    <property type="entry name" value="DUF2249"/>
</dbReference>
<proteinExistence type="predicted"/>
<comment type="caution">
    <text evidence="3">The sequence shown here is derived from an EMBL/GenBank/DDBJ whole genome shotgun (WGS) entry which is preliminary data.</text>
</comment>
<dbReference type="InterPro" id="IPR012312">
    <property type="entry name" value="Hemerythrin-like"/>
</dbReference>
<evidence type="ECO:0000259" key="1">
    <source>
        <dbReference type="Pfam" id="PF01814"/>
    </source>
</evidence>
<accession>A0A7W5FW41</accession>
<dbReference type="RefSeq" id="WP_229426357.1">
    <property type="nucleotide sequence ID" value="NZ_JACHXD010000017.1"/>
</dbReference>
<dbReference type="Pfam" id="PF01814">
    <property type="entry name" value="Hemerythrin"/>
    <property type="match status" value="1"/>
</dbReference>
<dbReference type="PANTHER" id="PTHR39966:SF3">
    <property type="entry name" value="DUF438 DOMAIN-CONTAINING PROTEIN"/>
    <property type="match status" value="1"/>
</dbReference>
<feature type="domain" description="DUF2249" evidence="2">
    <location>
        <begin position="166"/>
        <end position="230"/>
    </location>
</feature>
<evidence type="ECO:0000313" key="3">
    <source>
        <dbReference type="EMBL" id="MBB3121477.1"/>
    </source>
</evidence>
<dbReference type="AlphaFoldDB" id="A0A7W5FW41"/>
<protein>
    <submittedName>
        <fullName evidence="3">Hemerythrin superfamily protein/uncharacterized protein (DUF2249 family)</fullName>
    </submittedName>
</protein>
<evidence type="ECO:0000313" key="4">
    <source>
        <dbReference type="Proteomes" id="UP000541535"/>
    </source>
</evidence>
<gene>
    <name evidence="3" type="ORF">FHS03_004555</name>
</gene>
<dbReference type="EMBL" id="JACHXD010000017">
    <property type="protein sequence ID" value="MBB3121477.1"/>
    <property type="molecule type" value="Genomic_DNA"/>
</dbReference>
<sequence>MDTIGSFLGQDHQDCDEQYLLAEAHAGSGNWAAAELDFAAFAKVLEQHMQMEEQIMFPALEAAIGSNYGPTSVMRSEHQQLRQIVGRMSESIAQRGTDAFFDDADTLRMLLRQHNLKEESILYPMAERVLGEEQACILAAMEALAFGEHKTEEAGQADGGWSEQALDVTGLEAPEPMVRVLDALSRLGQQEKLRVLIDREPHPLYRILENYGYEHRTEPRADFLFDVLIWEQADKTGAQAAPRPPAF</sequence>
<evidence type="ECO:0000259" key="2">
    <source>
        <dbReference type="Pfam" id="PF10006"/>
    </source>
</evidence>
<dbReference type="GO" id="GO:0005886">
    <property type="term" value="C:plasma membrane"/>
    <property type="evidence" value="ECO:0007669"/>
    <property type="project" value="TreeGrafter"/>
</dbReference>
<dbReference type="Pfam" id="PF10006">
    <property type="entry name" value="DUF2249"/>
    <property type="match status" value="1"/>
</dbReference>
<name>A0A7W5FW41_9BURK</name>
<dbReference type="InterPro" id="IPR036868">
    <property type="entry name" value="TusA-like_sf"/>
</dbReference>
<dbReference type="Proteomes" id="UP000541535">
    <property type="component" value="Unassembled WGS sequence"/>
</dbReference>
<dbReference type="SUPFAM" id="SSF64307">
    <property type="entry name" value="SirA-like"/>
    <property type="match status" value="1"/>
</dbReference>